<accession>A0A9P6YAK4</accession>
<evidence type="ECO:0008006" key="3">
    <source>
        <dbReference type="Google" id="ProtNLM"/>
    </source>
</evidence>
<dbReference type="GO" id="GO:0008017">
    <property type="term" value="F:microtubule binding"/>
    <property type="evidence" value="ECO:0007669"/>
    <property type="project" value="InterPro"/>
</dbReference>
<reference evidence="1" key="1">
    <citation type="journal article" date="2020" name="Microb. Genom.">
        <title>Genetic diversity of clinical and environmental Mucorales isolates obtained from an investigation of mucormycosis cases among solid organ transplant recipients.</title>
        <authorList>
            <person name="Nguyen M.H."/>
            <person name="Kaul D."/>
            <person name="Muto C."/>
            <person name="Cheng S.J."/>
            <person name="Richter R.A."/>
            <person name="Bruno V.M."/>
            <person name="Liu G."/>
            <person name="Beyhan S."/>
            <person name="Sundermann A.J."/>
            <person name="Mounaud S."/>
            <person name="Pasculle A.W."/>
            <person name="Nierman W.C."/>
            <person name="Driscoll E."/>
            <person name="Cumbie R."/>
            <person name="Clancy C.J."/>
            <person name="Dupont C.L."/>
        </authorList>
    </citation>
    <scope>NUCLEOTIDE SEQUENCE</scope>
    <source>
        <strain evidence="1">GL16</strain>
    </source>
</reference>
<dbReference type="Proteomes" id="UP000717996">
    <property type="component" value="Unassembled WGS sequence"/>
</dbReference>
<dbReference type="EMBL" id="JAANIT010000981">
    <property type="protein sequence ID" value="KAG1543047.1"/>
    <property type="molecule type" value="Genomic_DNA"/>
</dbReference>
<name>A0A9P6YAK4_RHIOR</name>
<proteinExistence type="predicted"/>
<dbReference type="OMA" id="NCMTIEN"/>
<dbReference type="InterPro" id="IPR027328">
    <property type="entry name" value="MAPRE"/>
</dbReference>
<dbReference type="OrthoDB" id="2119228at2759"/>
<dbReference type="AlphaFoldDB" id="A0A9P6YAK4"/>
<evidence type="ECO:0000313" key="1">
    <source>
        <dbReference type="EMBL" id="KAG1543047.1"/>
    </source>
</evidence>
<protein>
    <recommendedName>
        <fullName evidence="3">Calponin-homology (CH) domain-containing protein</fullName>
    </recommendedName>
</protein>
<evidence type="ECO:0000313" key="2">
    <source>
        <dbReference type="Proteomes" id="UP000717996"/>
    </source>
</evidence>
<dbReference type="PANTHER" id="PTHR10623">
    <property type="entry name" value="MICROTUBULE-ASSOCIATED PROTEIN RP/EB FAMILY MEMBER"/>
    <property type="match status" value="1"/>
</dbReference>
<dbReference type="InterPro" id="IPR036872">
    <property type="entry name" value="CH_dom_sf"/>
</dbReference>
<gene>
    <name evidence="1" type="ORF">G6F51_006912</name>
</gene>
<organism evidence="1 2">
    <name type="scientific">Rhizopus oryzae</name>
    <name type="common">Mucormycosis agent</name>
    <name type="synonym">Rhizopus arrhizus var. delemar</name>
    <dbReference type="NCBI Taxonomy" id="64495"/>
    <lineage>
        <taxon>Eukaryota</taxon>
        <taxon>Fungi</taxon>
        <taxon>Fungi incertae sedis</taxon>
        <taxon>Mucoromycota</taxon>
        <taxon>Mucoromycotina</taxon>
        <taxon>Mucoromycetes</taxon>
        <taxon>Mucorales</taxon>
        <taxon>Mucorineae</taxon>
        <taxon>Rhizopodaceae</taxon>
        <taxon>Rhizopus</taxon>
    </lineage>
</organism>
<sequence length="73" mass="8494">MGESRTELLSWLNELLTTRYTKVEQAGTGAAYCQIFDSIFGDVPVQKVKFEAKLEYEFVNNFKILQNTFKKHK</sequence>
<comment type="caution">
    <text evidence="1">The sequence shown here is derived from an EMBL/GenBank/DDBJ whole genome shotgun (WGS) entry which is preliminary data.</text>
</comment>
<dbReference type="SUPFAM" id="SSF47576">
    <property type="entry name" value="Calponin-homology domain, CH-domain"/>
    <property type="match status" value="1"/>
</dbReference>
<dbReference type="Gene3D" id="1.10.418.10">
    <property type="entry name" value="Calponin-like domain"/>
    <property type="match status" value="1"/>
</dbReference>